<dbReference type="InterPro" id="IPR036389">
    <property type="entry name" value="RNase_III_sf"/>
</dbReference>
<evidence type="ECO:0000256" key="8">
    <source>
        <dbReference type="HAMAP-Rule" id="MF_00104"/>
    </source>
</evidence>
<sequence length="254" mass="29250">MPLLFSKNLFLDLDRVRLLPGFLYRLVSKKRHLYKELTSLLGFPPGNFALYEIALSHRSSKEKFLESNERLEYLGDAILGAIVGDYLFKKYPYKTEGYLTEMRSKIVNRQQLNDIAIKMGLRKLTIYDKYNSFLKISQIFGNTLEALVGAVYLDRGYNKTQQFVHKRILMPYIDMELLESVEMNHKNKLYGWANKNGKVLEFELLEEQMDNGRRIFTVGAVVDGELICTGKAFNKKDASQIAAQQAIQQLGLAD</sequence>
<dbReference type="InterPro" id="IPR011907">
    <property type="entry name" value="RNase_III"/>
</dbReference>
<dbReference type="GO" id="GO:0004525">
    <property type="term" value="F:ribonuclease III activity"/>
    <property type="evidence" value="ECO:0007669"/>
    <property type="project" value="UniProtKB-UniRule"/>
</dbReference>
<evidence type="ECO:0000256" key="7">
    <source>
        <dbReference type="ARBA" id="ARBA00022884"/>
    </source>
</evidence>
<evidence type="ECO:0000256" key="5">
    <source>
        <dbReference type="ARBA" id="ARBA00022759"/>
    </source>
</evidence>
<dbReference type="SUPFAM" id="SSF54768">
    <property type="entry name" value="dsRNA-binding domain-like"/>
    <property type="match status" value="1"/>
</dbReference>
<keyword evidence="3 8" id="KW-0507">mRNA processing</keyword>
<evidence type="ECO:0000313" key="12">
    <source>
        <dbReference type="Proteomes" id="UP000253410"/>
    </source>
</evidence>
<dbReference type="NCBIfam" id="TIGR02191">
    <property type="entry name" value="RNaseIII"/>
    <property type="match status" value="1"/>
</dbReference>
<reference evidence="11 12" key="1">
    <citation type="submission" date="2018-05" db="EMBL/GenBank/DDBJ databases">
        <title>Chitinophaga sp. K3CV102501T nov., isolated from isolated from a monsoon evergreen broad-leaved forest soil.</title>
        <authorList>
            <person name="Lv Y."/>
        </authorList>
    </citation>
    <scope>NUCLEOTIDE SEQUENCE [LARGE SCALE GENOMIC DNA]</scope>
    <source>
        <strain evidence="11 12">GDMCC 1.1325</strain>
    </source>
</reference>
<keyword evidence="8" id="KW-0460">Magnesium</keyword>
<keyword evidence="5 8" id="KW-0255">Endonuclease</keyword>
<keyword evidence="4 8" id="KW-0540">Nuclease</keyword>
<organism evidence="11 12">
    <name type="scientific">Chitinophaga flava</name>
    <dbReference type="NCBI Taxonomy" id="2259036"/>
    <lineage>
        <taxon>Bacteria</taxon>
        <taxon>Pseudomonadati</taxon>
        <taxon>Bacteroidota</taxon>
        <taxon>Chitinophagia</taxon>
        <taxon>Chitinophagales</taxon>
        <taxon>Chitinophagaceae</taxon>
        <taxon>Chitinophaga</taxon>
    </lineage>
</organism>
<protein>
    <recommendedName>
        <fullName evidence="8">Ribonuclease 3</fullName>
        <ecNumber evidence="8">3.1.26.3</ecNumber>
    </recommendedName>
    <alternativeName>
        <fullName evidence="8">Ribonuclease III</fullName>
        <shortName evidence="8">RNase III</shortName>
    </alternativeName>
</protein>
<comment type="caution">
    <text evidence="11">The sequence shown here is derived from an EMBL/GenBank/DDBJ whole genome shotgun (WGS) entry which is preliminary data.</text>
</comment>
<dbReference type="GO" id="GO:0008033">
    <property type="term" value="P:tRNA processing"/>
    <property type="evidence" value="ECO:0007669"/>
    <property type="project" value="UniProtKB-KW"/>
</dbReference>
<feature type="binding site" evidence="8">
    <location>
        <position position="72"/>
    </location>
    <ligand>
        <name>Mg(2+)</name>
        <dbReference type="ChEBI" id="CHEBI:18420"/>
    </ligand>
</feature>
<dbReference type="PROSITE" id="PS00517">
    <property type="entry name" value="RNASE_3_1"/>
    <property type="match status" value="1"/>
</dbReference>
<keyword evidence="8" id="KW-0963">Cytoplasm</keyword>
<dbReference type="EMBL" id="QFFJ01000001">
    <property type="protein sequence ID" value="RBL93087.1"/>
    <property type="molecule type" value="Genomic_DNA"/>
</dbReference>
<dbReference type="PROSITE" id="PS50137">
    <property type="entry name" value="DS_RBD"/>
    <property type="match status" value="1"/>
</dbReference>
<keyword evidence="6 8" id="KW-0378">Hydrolase</keyword>
<dbReference type="AlphaFoldDB" id="A0A365Y3D1"/>
<dbReference type="SUPFAM" id="SSF69065">
    <property type="entry name" value="RNase III domain-like"/>
    <property type="match status" value="1"/>
</dbReference>
<dbReference type="EC" id="3.1.26.3" evidence="8"/>
<keyword evidence="8" id="KW-0479">Metal-binding</keyword>
<keyword evidence="7 8" id="KW-0694">RNA-binding</keyword>
<dbReference type="InterPro" id="IPR000999">
    <property type="entry name" value="RNase_III_dom"/>
</dbReference>
<dbReference type="GO" id="GO:0006364">
    <property type="term" value="P:rRNA processing"/>
    <property type="evidence" value="ECO:0007669"/>
    <property type="project" value="UniProtKB-UniRule"/>
</dbReference>
<comment type="function">
    <text evidence="8">Digests double-stranded RNA. Involved in the processing of primary rRNA transcript to yield the immediate precursors to the large and small rRNAs (23S and 16S). Processes some mRNAs, and tRNAs when they are encoded in the rRNA operon. Processes pre-crRNA and tracrRNA of type II CRISPR loci if present in the organism.</text>
</comment>
<dbReference type="GO" id="GO:0006397">
    <property type="term" value="P:mRNA processing"/>
    <property type="evidence" value="ECO:0007669"/>
    <property type="project" value="UniProtKB-UniRule"/>
</dbReference>
<feature type="active site" evidence="8">
    <location>
        <position position="76"/>
    </location>
</feature>
<proteinExistence type="inferred from homology"/>
<keyword evidence="8" id="KW-0699">rRNA-binding</keyword>
<dbReference type="GO" id="GO:0046872">
    <property type="term" value="F:metal ion binding"/>
    <property type="evidence" value="ECO:0007669"/>
    <property type="project" value="UniProtKB-KW"/>
</dbReference>
<dbReference type="Pfam" id="PF14622">
    <property type="entry name" value="Ribonucleas_3_3"/>
    <property type="match status" value="1"/>
</dbReference>
<comment type="subunit">
    <text evidence="8">Homodimer.</text>
</comment>
<feature type="domain" description="RNase III" evidence="10">
    <location>
        <begin position="34"/>
        <end position="156"/>
    </location>
</feature>
<dbReference type="OrthoDB" id="9805026at2"/>
<evidence type="ECO:0000256" key="6">
    <source>
        <dbReference type="ARBA" id="ARBA00022801"/>
    </source>
</evidence>
<name>A0A365Y3D1_9BACT</name>
<comment type="similarity">
    <text evidence="2">Belongs to the ribonuclease III family.</text>
</comment>
<accession>A0A365Y3D1</accession>
<dbReference type="GO" id="GO:0003725">
    <property type="term" value="F:double-stranded RNA binding"/>
    <property type="evidence" value="ECO:0007669"/>
    <property type="project" value="TreeGrafter"/>
</dbReference>
<feature type="domain" description="DRBM" evidence="9">
    <location>
        <begin position="184"/>
        <end position="252"/>
    </location>
</feature>
<evidence type="ECO:0000259" key="10">
    <source>
        <dbReference type="PROSITE" id="PS50142"/>
    </source>
</evidence>
<evidence type="ECO:0000259" key="9">
    <source>
        <dbReference type="PROSITE" id="PS50137"/>
    </source>
</evidence>
<dbReference type="SMART" id="SM00535">
    <property type="entry name" value="RIBOc"/>
    <property type="match status" value="1"/>
</dbReference>
<dbReference type="SMART" id="SM00358">
    <property type="entry name" value="DSRM"/>
    <property type="match status" value="1"/>
</dbReference>
<evidence type="ECO:0000256" key="2">
    <source>
        <dbReference type="ARBA" id="ARBA00010183"/>
    </source>
</evidence>
<evidence type="ECO:0000256" key="4">
    <source>
        <dbReference type="ARBA" id="ARBA00022722"/>
    </source>
</evidence>
<evidence type="ECO:0000256" key="3">
    <source>
        <dbReference type="ARBA" id="ARBA00022664"/>
    </source>
</evidence>
<comment type="cofactor">
    <cofactor evidence="8">
        <name>Mg(2+)</name>
        <dbReference type="ChEBI" id="CHEBI:18420"/>
    </cofactor>
</comment>
<dbReference type="PANTHER" id="PTHR11207">
    <property type="entry name" value="RIBONUCLEASE III"/>
    <property type="match status" value="1"/>
</dbReference>
<dbReference type="Gene3D" id="1.10.1520.10">
    <property type="entry name" value="Ribonuclease III domain"/>
    <property type="match status" value="1"/>
</dbReference>
<comment type="catalytic activity">
    <reaction evidence="1 8">
        <text>Endonucleolytic cleavage to 5'-phosphomonoester.</text>
        <dbReference type="EC" id="3.1.26.3"/>
    </reaction>
</comment>
<keyword evidence="12" id="KW-1185">Reference proteome</keyword>
<dbReference type="PROSITE" id="PS50142">
    <property type="entry name" value="RNASE_3_2"/>
    <property type="match status" value="1"/>
</dbReference>
<feature type="binding site" evidence="8">
    <location>
        <position position="142"/>
    </location>
    <ligand>
        <name>Mg(2+)</name>
        <dbReference type="ChEBI" id="CHEBI:18420"/>
    </ligand>
</feature>
<dbReference type="Proteomes" id="UP000253410">
    <property type="component" value="Unassembled WGS sequence"/>
</dbReference>
<comment type="subcellular location">
    <subcellularLocation>
        <location evidence="8">Cytoplasm</location>
    </subcellularLocation>
</comment>
<dbReference type="Gene3D" id="3.30.160.20">
    <property type="match status" value="1"/>
</dbReference>
<dbReference type="CDD" id="cd00593">
    <property type="entry name" value="RIBOc"/>
    <property type="match status" value="1"/>
</dbReference>
<dbReference type="Pfam" id="PF00035">
    <property type="entry name" value="dsrm"/>
    <property type="match status" value="1"/>
</dbReference>
<evidence type="ECO:0000313" key="11">
    <source>
        <dbReference type="EMBL" id="RBL93087.1"/>
    </source>
</evidence>
<feature type="active site" evidence="8">
    <location>
        <position position="145"/>
    </location>
</feature>
<gene>
    <name evidence="8 11" type="primary">rnc</name>
    <name evidence="11" type="ORF">DF182_11095</name>
</gene>
<keyword evidence="8" id="KW-0698">rRNA processing</keyword>
<dbReference type="PANTHER" id="PTHR11207:SF0">
    <property type="entry name" value="RIBONUCLEASE 3"/>
    <property type="match status" value="1"/>
</dbReference>
<feature type="binding site" evidence="8">
    <location>
        <position position="145"/>
    </location>
    <ligand>
        <name>Mg(2+)</name>
        <dbReference type="ChEBI" id="CHEBI:18420"/>
    </ligand>
</feature>
<evidence type="ECO:0000256" key="1">
    <source>
        <dbReference type="ARBA" id="ARBA00000109"/>
    </source>
</evidence>
<dbReference type="GO" id="GO:0005737">
    <property type="term" value="C:cytoplasm"/>
    <property type="evidence" value="ECO:0007669"/>
    <property type="project" value="UniProtKB-SubCell"/>
</dbReference>
<dbReference type="GO" id="GO:0019843">
    <property type="term" value="F:rRNA binding"/>
    <property type="evidence" value="ECO:0007669"/>
    <property type="project" value="UniProtKB-KW"/>
</dbReference>
<dbReference type="HAMAP" id="MF_00104">
    <property type="entry name" value="RNase_III"/>
    <property type="match status" value="1"/>
</dbReference>
<dbReference type="InterPro" id="IPR014720">
    <property type="entry name" value="dsRBD_dom"/>
</dbReference>
<keyword evidence="8" id="KW-0819">tRNA processing</keyword>
<dbReference type="GO" id="GO:0010468">
    <property type="term" value="P:regulation of gene expression"/>
    <property type="evidence" value="ECO:0007669"/>
    <property type="project" value="TreeGrafter"/>
</dbReference>